<dbReference type="Proteomes" id="UP000807769">
    <property type="component" value="Unassembled WGS sequence"/>
</dbReference>
<accession>A0A9P7DT73</accession>
<evidence type="ECO:0000256" key="1">
    <source>
        <dbReference type="SAM" id="MobiDB-lite"/>
    </source>
</evidence>
<keyword evidence="3" id="KW-1185">Reference proteome</keyword>
<name>A0A9P7DT73_9AGAM</name>
<gene>
    <name evidence="2" type="ORF">BJ212DRAFT_1487393</name>
</gene>
<feature type="compositionally biased region" description="Basic residues" evidence="1">
    <location>
        <begin position="54"/>
        <end position="63"/>
    </location>
</feature>
<protein>
    <submittedName>
        <fullName evidence="2">Uncharacterized protein</fullName>
    </submittedName>
</protein>
<reference evidence="2" key="1">
    <citation type="journal article" date="2020" name="New Phytol.">
        <title>Comparative genomics reveals dynamic genome evolution in host specialist ectomycorrhizal fungi.</title>
        <authorList>
            <person name="Lofgren L.A."/>
            <person name="Nguyen N.H."/>
            <person name="Vilgalys R."/>
            <person name="Ruytinx J."/>
            <person name="Liao H.L."/>
            <person name="Branco S."/>
            <person name="Kuo A."/>
            <person name="LaButti K."/>
            <person name="Lipzen A."/>
            <person name="Andreopoulos W."/>
            <person name="Pangilinan J."/>
            <person name="Riley R."/>
            <person name="Hundley H."/>
            <person name="Na H."/>
            <person name="Barry K."/>
            <person name="Grigoriev I.V."/>
            <person name="Stajich J.E."/>
            <person name="Kennedy P.G."/>
        </authorList>
    </citation>
    <scope>NUCLEOTIDE SEQUENCE</scope>
    <source>
        <strain evidence="2">MN1</strain>
    </source>
</reference>
<feature type="compositionally biased region" description="Basic residues" evidence="1">
    <location>
        <begin position="127"/>
        <end position="141"/>
    </location>
</feature>
<comment type="caution">
    <text evidence="2">The sequence shown here is derived from an EMBL/GenBank/DDBJ whole genome shotgun (WGS) entry which is preliminary data.</text>
</comment>
<sequence>MKATPPAQRDNILSLSYSGLSACQISSRTGDIIDELLVLDKESKDDKEQEEAHRWHKSLKQKKVVGDTDDDDDDNDDDDNGRVDVQVAEDKDEEADGNVPHDSDHVKEDEDHMDMNQTEQVPEPAKSKSKPQPKPVTHKKNICWPVDDPKDLFNTNAKDIIDAHMSNIPPSIKPIEMSHPKLTVDVDVELPDAINQINLGAASPLTSPLNDRPSKDNTQFPENNMQLVIDWELTAEFKAYEGKQHSLHAKQVLVPHAALQAKVLSWSW</sequence>
<proteinExistence type="predicted"/>
<dbReference type="OrthoDB" id="2656134at2759"/>
<organism evidence="2 3">
    <name type="scientific">Suillus subaureus</name>
    <dbReference type="NCBI Taxonomy" id="48587"/>
    <lineage>
        <taxon>Eukaryota</taxon>
        <taxon>Fungi</taxon>
        <taxon>Dikarya</taxon>
        <taxon>Basidiomycota</taxon>
        <taxon>Agaricomycotina</taxon>
        <taxon>Agaricomycetes</taxon>
        <taxon>Agaricomycetidae</taxon>
        <taxon>Boletales</taxon>
        <taxon>Suillineae</taxon>
        <taxon>Suillaceae</taxon>
        <taxon>Suillus</taxon>
    </lineage>
</organism>
<feature type="compositionally biased region" description="Basic and acidic residues" evidence="1">
    <location>
        <begin position="43"/>
        <end position="53"/>
    </location>
</feature>
<dbReference type="PROSITE" id="PS51257">
    <property type="entry name" value="PROKAR_LIPOPROTEIN"/>
    <property type="match status" value="1"/>
</dbReference>
<feature type="region of interest" description="Disordered" evidence="1">
    <location>
        <begin position="43"/>
        <end position="143"/>
    </location>
</feature>
<feature type="compositionally biased region" description="Acidic residues" evidence="1">
    <location>
        <begin position="67"/>
        <end position="79"/>
    </location>
</feature>
<evidence type="ECO:0000313" key="3">
    <source>
        <dbReference type="Proteomes" id="UP000807769"/>
    </source>
</evidence>
<evidence type="ECO:0000313" key="2">
    <source>
        <dbReference type="EMBL" id="KAG1802383.1"/>
    </source>
</evidence>
<dbReference type="RefSeq" id="XP_041186246.1">
    <property type="nucleotide sequence ID" value="XM_041341275.1"/>
</dbReference>
<feature type="region of interest" description="Disordered" evidence="1">
    <location>
        <begin position="202"/>
        <end position="221"/>
    </location>
</feature>
<dbReference type="GeneID" id="64635291"/>
<dbReference type="EMBL" id="JABBWG010000080">
    <property type="protein sequence ID" value="KAG1802383.1"/>
    <property type="molecule type" value="Genomic_DNA"/>
</dbReference>
<dbReference type="AlphaFoldDB" id="A0A9P7DT73"/>
<feature type="compositionally biased region" description="Basic and acidic residues" evidence="1">
    <location>
        <begin position="99"/>
        <end position="114"/>
    </location>
</feature>